<evidence type="ECO:0000313" key="4">
    <source>
        <dbReference type="EMBL" id="AAO44869.1"/>
    </source>
</evidence>
<feature type="domain" description="FHA" evidence="3">
    <location>
        <begin position="189"/>
        <end position="238"/>
    </location>
</feature>
<evidence type="ECO:0000256" key="2">
    <source>
        <dbReference type="SAM" id="MobiDB-lite"/>
    </source>
</evidence>
<dbReference type="eggNOG" id="COG1716">
    <property type="taxonomic scope" value="Bacteria"/>
</dbReference>
<dbReference type="KEGG" id="twh:TWT_772"/>
<evidence type="ECO:0000256" key="1">
    <source>
        <dbReference type="ARBA" id="ARBA00022553"/>
    </source>
</evidence>
<dbReference type="InterPro" id="IPR042287">
    <property type="entry name" value="FhaA_N_sf"/>
</dbReference>
<dbReference type="InterPro" id="IPR022128">
    <property type="entry name" value="FhaA_N"/>
</dbReference>
<dbReference type="Pfam" id="PF00498">
    <property type="entry name" value="FHA"/>
    <property type="match status" value="1"/>
</dbReference>
<proteinExistence type="predicted"/>
<evidence type="ECO:0000313" key="5">
    <source>
        <dbReference type="Proteomes" id="UP000002200"/>
    </source>
</evidence>
<dbReference type="CDD" id="cd00060">
    <property type="entry name" value="FHA"/>
    <property type="match status" value="1"/>
</dbReference>
<evidence type="ECO:0000259" key="3">
    <source>
        <dbReference type="PROSITE" id="PS50006"/>
    </source>
</evidence>
<keyword evidence="5" id="KW-1185">Reference proteome</keyword>
<sequence>MSSQTHGPEPCASTNSATRAGQINPRNKFAIVNNTIDPQEWSMRVGIGILERIEQSIAKIVDLVFTKTFRSQIQPTELTSALKHKIDSTACLVPNRRSSDAPSHYVIEVSPRGGEHILSRADQLAKELSEFAKEHVRVQGYRYPGGIDVTVVPSKNLSRGFTIEVVNRSVAWRAFLIIGDKRYPIEQSVIIGRGLSADVRLADSSVSRQHAKIDVDGEKAMIVDIGSSNGFKVNGKRCTKATLKNNSLINLGRQKILFVFLPIFD</sequence>
<feature type="region of interest" description="Disordered" evidence="2">
    <location>
        <begin position="1"/>
        <end position="22"/>
    </location>
</feature>
<accession>Q83FG5</accession>
<dbReference type="PROSITE" id="PS50006">
    <property type="entry name" value="FHA_DOMAIN"/>
    <property type="match status" value="1"/>
</dbReference>
<dbReference type="Pfam" id="PF12401">
    <property type="entry name" value="FhaA_N"/>
    <property type="match status" value="1"/>
</dbReference>
<dbReference type="EMBL" id="AE014184">
    <property type="protein sequence ID" value="AAO44869.1"/>
    <property type="molecule type" value="Genomic_DNA"/>
</dbReference>
<name>Q83FG5_TROWT</name>
<organism evidence="4 5">
    <name type="scientific">Tropheryma whipplei (strain Twist)</name>
    <name type="common">Whipple's bacillus</name>
    <dbReference type="NCBI Taxonomy" id="203267"/>
    <lineage>
        <taxon>Bacteria</taxon>
        <taxon>Bacillati</taxon>
        <taxon>Actinomycetota</taxon>
        <taxon>Actinomycetes</taxon>
        <taxon>Micrococcales</taxon>
        <taxon>Tropherymataceae</taxon>
        <taxon>Tropheryma</taxon>
    </lineage>
</organism>
<dbReference type="Proteomes" id="UP000002200">
    <property type="component" value="Chromosome"/>
</dbReference>
<dbReference type="HOGENOM" id="CLU_047963_1_1_11"/>
<dbReference type="AlphaFoldDB" id="Q83FG5"/>
<keyword evidence="1" id="KW-0597">Phosphoprotein</keyword>
<dbReference type="Gene3D" id="3.30.2320.60">
    <property type="entry name" value="FhaA, phosphopeptide-binding domain (DUF3662)"/>
    <property type="match status" value="1"/>
</dbReference>
<dbReference type="InterPro" id="IPR008984">
    <property type="entry name" value="SMAD_FHA_dom_sf"/>
</dbReference>
<dbReference type="Gene3D" id="2.60.200.20">
    <property type="match status" value="1"/>
</dbReference>
<dbReference type="SUPFAM" id="SSF49879">
    <property type="entry name" value="SMAD/FHA domain"/>
    <property type="match status" value="1"/>
</dbReference>
<reference evidence="4 5" key="1">
    <citation type="journal article" date="2003" name="Genome Res.">
        <title>Tropheryma whipplei twist: a human pathogenic Actinobacteria with a reduced genome.</title>
        <authorList>
            <person name="Raoult D."/>
            <person name="Ogata H."/>
            <person name="Audic S."/>
            <person name="Robert C."/>
            <person name="Suhre K."/>
            <person name="Drancourt M."/>
            <person name="Claverie J.-M."/>
        </authorList>
    </citation>
    <scope>NUCLEOTIDE SEQUENCE [LARGE SCALE GENOMIC DNA]</scope>
    <source>
        <strain evidence="4 5">Twist</strain>
    </source>
</reference>
<protein>
    <recommendedName>
        <fullName evidence="3">FHA domain-containing protein</fullName>
    </recommendedName>
</protein>
<dbReference type="STRING" id="203267.TWT_772"/>
<gene>
    <name evidence="4" type="ordered locus">TWT_772</name>
</gene>
<dbReference type="InterPro" id="IPR000253">
    <property type="entry name" value="FHA_dom"/>
</dbReference>
<dbReference type="SMART" id="SM00240">
    <property type="entry name" value="FHA"/>
    <property type="match status" value="1"/>
</dbReference>